<keyword evidence="4" id="KW-0964">Secreted</keyword>
<dbReference type="GO" id="GO:0048699">
    <property type="term" value="P:generation of neurons"/>
    <property type="evidence" value="ECO:0007669"/>
    <property type="project" value="UniProtKB-ARBA"/>
</dbReference>
<dbReference type="Pfam" id="PF00110">
    <property type="entry name" value="wnt"/>
    <property type="match status" value="1"/>
</dbReference>
<evidence type="ECO:0000256" key="6">
    <source>
        <dbReference type="ARBA" id="ARBA00022687"/>
    </source>
</evidence>
<name>A0AAE9CYV6_CAEBR</name>
<dbReference type="Gene3D" id="3.30.2460.20">
    <property type="match status" value="1"/>
</dbReference>
<comment type="similarity">
    <text evidence="2">Belongs to the Wnt family.</text>
</comment>
<dbReference type="InterPro" id="IPR043158">
    <property type="entry name" value="Wnt_C"/>
</dbReference>
<dbReference type="SMART" id="SM00097">
    <property type="entry name" value="WNT1"/>
    <property type="match status" value="1"/>
</dbReference>
<dbReference type="PANTHER" id="PTHR12027">
    <property type="entry name" value="WNT RELATED"/>
    <property type="match status" value="1"/>
</dbReference>
<dbReference type="PROSITE" id="PS00246">
    <property type="entry name" value="WNT1"/>
    <property type="match status" value="1"/>
</dbReference>
<evidence type="ECO:0000256" key="7">
    <source>
        <dbReference type="ARBA" id="ARBA00023157"/>
    </source>
</evidence>
<dbReference type="GO" id="GO:0016055">
    <property type="term" value="P:Wnt signaling pathway"/>
    <property type="evidence" value="ECO:0007669"/>
    <property type="project" value="UniProtKB-KW"/>
</dbReference>
<evidence type="ECO:0000256" key="2">
    <source>
        <dbReference type="ARBA" id="ARBA00005683"/>
    </source>
</evidence>
<reference evidence="9 10" key="1">
    <citation type="submission" date="2022-02" db="EMBL/GenBank/DDBJ databases">
        <title>Chromosome-level reference genomes for two strains of Caenorhabditis briggsae: an improved platform for comparative genomics.</title>
        <authorList>
            <person name="Stevens L."/>
            <person name="Andersen E.C."/>
        </authorList>
    </citation>
    <scope>NUCLEOTIDE SEQUENCE [LARGE SCALE GENOMIC DNA]</scope>
    <source>
        <strain evidence="9">QX1410_ONT</strain>
        <tissue evidence="9">Whole-organism</tissue>
    </source>
</reference>
<dbReference type="EMBL" id="CP090895">
    <property type="protein sequence ID" value="ULT86122.1"/>
    <property type="molecule type" value="Genomic_DNA"/>
</dbReference>
<dbReference type="PANTHER" id="PTHR12027:SF114">
    <property type="entry name" value="PROTEIN MOM-2"/>
    <property type="match status" value="1"/>
</dbReference>
<accession>A0AAE9CYV6</accession>
<keyword evidence="6" id="KW-0879">Wnt signaling pathway</keyword>
<proteinExistence type="inferred from homology"/>
<dbReference type="SUPFAM" id="SSF81321">
    <property type="entry name" value="Family A G protein-coupled receptor-like"/>
    <property type="match status" value="1"/>
</dbReference>
<dbReference type="PRINTS" id="PR01349">
    <property type="entry name" value="WNTPROTEIN"/>
</dbReference>
<gene>
    <name evidence="9" type="ORF">L3Y34_006068</name>
</gene>
<protein>
    <recommendedName>
        <fullName evidence="11">Protein Wnt</fullName>
    </recommendedName>
</protein>
<dbReference type="CDD" id="cd13113">
    <property type="entry name" value="Wnt"/>
    <property type="match status" value="1"/>
</dbReference>
<keyword evidence="5" id="KW-0272">Extracellular matrix</keyword>
<dbReference type="GO" id="GO:0005102">
    <property type="term" value="F:signaling receptor binding"/>
    <property type="evidence" value="ECO:0007669"/>
    <property type="project" value="InterPro"/>
</dbReference>
<organism evidence="9 10">
    <name type="scientific">Caenorhabditis briggsae</name>
    <dbReference type="NCBI Taxonomy" id="6238"/>
    <lineage>
        <taxon>Eukaryota</taxon>
        <taxon>Metazoa</taxon>
        <taxon>Ecdysozoa</taxon>
        <taxon>Nematoda</taxon>
        <taxon>Chromadorea</taxon>
        <taxon>Rhabditida</taxon>
        <taxon>Rhabditina</taxon>
        <taxon>Rhabditomorpha</taxon>
        <taxon>Rhabditoidea</taxon>
        <taxon>Rhabditidae</taxon>
        <taxon>Peloderinae</taxon>
        <taxon>Caenorhabditis</taxon>
    </lineage>
</organism>
<evidence type="ECO:0000313" key="9">
    <source>
        <dbReference type="EMBL" id="ULT86122.1"/>
    </source>
</evidence>
<keyword evidence="7" id="KW-1015">Disulfide bond</keyword>
<dbReference type="Proteomes" id="UP000827892">
    <property type="component" value="Chromosome V"/>
</dbReference>
<comment type="subcellular location">
    <subcellularLocation>
        <location evidence="1">Secreted</location>
        <location evidence="1">Extracellular space</location>
        <location evidence="1">Extracellular matrix</location>
    </subcellularLocation>
</comment>
<evidence type="ECO:0000256" key="4">
    <source>
        <dbReference type="ARBA" id="ARBA00022525"/>
    </source>
</evidence>
<keyword evidence="8" id="KW-0449">Lipoprotein</keyword>
<dbReference type="AlphaFoldDB" id="A0AAE9CYV6"/>
<dbReference type="FunFam" id="3.30.2460.20:FF:000007">
    <property type="entry name" value="Protein Wnt"/>
    <property type="match status" value="1"/>
</dbReference>
<evidence type="ECO:0000256" key="5">
    <source>
        <dbReference type="ARBA" id="ARBA00022530"/>
    </source>
</evidence>
<sequence>MASLFLSEVLKLEGATVYMVRRWAGWLVTCNSSLHVFVYFWRTPEYRKAIIQFFCLPFKSESNNSKILISAIPRNQVMNARGHNPQQAPPPCLRSSFSISIRRHQNIYSSAMLIRSLLVLACLLACAPTTVNSWWLLSKADTSSPTTSNSPILCKNVPGLTPQQKRMCHENPNIIKYLISGLRSALHTCEYTFQREAWNCTLTLPGVGTSPLQIASRESAYVYAISAAGVSHSLARACSKGLIDDCGCGETPQGTDPTSSTASRSPSDFVWAGCSDNVKFGNAFGRKFVDQYDRQHATEPRSQMNLHNNRVGRRLLANAMNRECKCHGVSGSCVTKTCWKVMPKFDEFAARLHEKYQLAKLVTNNDQKLFVRSTPSAGLSGRTERYVKTLDASSKQMRNELIYLDASPNYCAIDVKDRECGDKCSNICCGRGWRTTREIVDEPCHCQFVWCCEVKCKTCKKLVERNFCL</sequence>
<dbReference type="InterPro" id="IPR005817">
    <property type="entry name" value="Wnt"/>
</dbReference>
<dbReference type="GO" id="GO:0005576">
    <property type="term" value="C:extracellular region"/>
    <property type="evidence" value="ECO:0007669"/>
    <property type="project" value="InterPro"/>
</dbReference>
<dbReference type="Gene3D" id="1.20.1070.10">
    <property type="entry name" value="Rhodopsin 7-helix transmembrane proteins"/>
    <property type="match status" value="1"/>
</dbReference>
<evidence type="ECO:0000256" key="1">
    <source>
        <dbReference type="ARBA" id="ARBA00004498"/>
    </source>
</evidence>
<evidence type="ECO:0008006" key="11">
    <source>
        <dbReference type="Google" id="ProtNLM"/>
    </source>
</evidence>
<keyword evidence="3" id="KW-0217">Developmental protein</keyword>
<evidence type="ECO:0000256" key="3">
    <source>
        <dbReference type="ARBA" id="ARBA00022473"/>
    </source>
</evidence>
<dbReference type="InterPro" id="IPR018161">
    <property type="entry name" value="Wnt_CS"/>
</dbReference>
<evidence type="ECO:0000313" key="10">
    <source>
        <dbReference type="Proteomes" id="UP000827892"/>
    </source>
</evidence>
<evidence type="ECO:0000256" key="8">
    <source>
        <dbReference type="ARBA" id="ARBA00023288"/>
    </source>
</evidence>